<keyword evidence="2" id="KW-0503">Monooxygenase</keyword>
<dbReference type="EMBL" id="JBHSON010000017">
    <property type="protein sequence ID" value="MFC5746885.1"/>
    <property type="molecule type" value="Genomic_DNA"/>
</dbReference>
<dbReference type="RefSeq" id="WP_378282502.1">
    <property type="nucleotide sequence ID" value="NZ_JBHSON010000017.1"/>
</dbReference>
<dbReference type="InterPro" id="IPR036188">
    <property type="entry name" value="FAD/NAD-bd_sf"/>
</dbReference>
<dbReference type="Gene3D" id="3.50.50.60">
    <property type="entry name" value="FAD/NAD(P)-binding domain"/>
    <property type="match status" value="1"/>
</dbReference>
<dbReference type="PANTHER" id="PTHR13789:SF309">
    <property type="entry name" value="PUTATIVE (AFU_ORTHOLOGUE AFUA_6G14510)-RELATED"/>
    <property type="match status" value="1"/>
</dbReference>
<dbReference type="PANTHER" id="PTHR13789">
    <property type="entry name" value="MONOOXYGENASE"/>
    <property type="match status" value="1"/>
</dbReference>
<proteinExistence type="predicted"/>
<evidence type="ECO:0000313" key="4">
    <source>
        <dbReference type="EMBL" id="MFC5746885.1"/>
    </source>
</evidence>
<accession>A0ABW1A169</accession>
<reference evidence="5" key="1">
    <citation type="journal article" date="2019" name="Int. J. Syst. Evol. Microbiol.">
        <title>The Global Catalogue of Microorganisms (GCM) 10K type strain sequencing project: providing services to taxonomists for standard genome sequencing and annotation.</title>
        <authorList>
            <consortium name="The Broad Institute Genomics Platform"/>
            <consortium name="The Broad Institute Genome Sequencing Center for Infectious Disease"/>
            <person name="Wu L."/>
            <person name="Ma J."/>
        </authorList>
    </citation>
    <scope>NUCLEOTIDE SEQUENCE [LARGE SCALE GENOMIC DNA]</scope>
    <source>
        <strain evidence="5">KCTC 42087</strain>
    </source>
</reference>
<organism evidence="4 5">
    <name type="scientific">Actinomadura rugatobispora</name>
    <dbReference type="NCBI Taxonomy" id="1994"/>
    <lineage>
        <taxon>Bacteria</taxon>
        <taxon>Bacillati</taxon>
        <taxon>Actinomycetota</taxon>
        <taxon>Actinomycetes</taxon>
        <taxon>Streptosporangiales</taxon>
        <taxon>Thermomonosporaceae</taxon>
        <taxon>Actinomadura</taxon>
    </lineage>
</organism>
<dbReference type="Pfam" id="PF01494">
    <property type="entry name" value="FAD_binding_3"/>
    <property type="match status" value="1"/>
</dbReference>
<dbReference type="Proteomes" id="UP001596074">
    <property type="component" value="Unassembled WGS sequence"/>
</dbReference>
<gene>
    <name evidence="4" type="ORF">ACFPZN_14760</name>
</gene>
<evidence type="ECO:0000313" key="5">
    <source>
        <dbReference type="Proteomes" id="UP001596074"/>
    </source>
</evidence>
<dbReference type="InterPro" id="IPR050493">
    <property type="entry name" value="FAD-dep_Monooxygenase_BioMet"/>
</dbReference>
<evidence type="ECO:0000256" key="1">
    <source>
        <dbReference type="ARBA" id="ARBA00023002"/>
    </source>
</evidence>
<evidence type="ECO:0000256" key="2">
    <source>
        <dbReference type="ARBA" id="ARBA00023033"/>
    </source>
</evidence>
<keyword evidence="5" id="KW-1185">Reference proteome</keyword>
<dbReference type="SUPFAM" id="SSF51905">
    <property type="entry name" value="FAD/NAD(P)-binding domain"/>
    <property type="match status" value="1"/>
</dbReference>
<dbReference type="PRINTS" id="PR00420">
    <property type="entry name" value="RNGMNOXGNASE"/>
</dbReference>
<sequence length="403" mass="43274">MTDRTALVIGGGIAGTVAAMALKRAGVEPVVYEAYAGGADGVGGQLTLAPNGLAALEAVGAAEAVRGVGQPMSHSVMLDGKGKKIGVMRGLDGLPPGRALWRYDLYRVLQDRALAEGVRIEHGRRLVDVEEGPGGITARFADGSTATGDLLVGADGIRSTVRTLIDREAPGPEHVPLLNLGARADIAVDAEPDTAYFAFGDRAFLGYWVQPDGTTAWFGNVPHREPMTSAQAREVPNEEWLRRLREIYAADRPGRELVESTPAERLFVLGTTQIMPDVPRWHRGRMVLVGDSVHAPSPSSGQGASLAAESAVELARCVRDLPDLGDAFAAYERLRRGRVRKVAARAARTNNSKTLGPAALAMMKLMMPVATRTFMTPERTLGEEHRFRIDWERPVGQGRMASM</sequence>
<keyword evidence="1" id="KW-0560">Oxidoreductase</keyword>
<name>A0ABW1A169_9ACTN</name>
<dbReference type="InterPro" id="IPR002938">
    <property type="entry name" value="FAD-bd"/>
</dbReference>
<evidence type="ECO:0000259" key="3">
    <source>
        <dbReference type="Pfam" id="PF01494"/>
    </source>
</evidence>
<feature type="domain" description="FAD-binding" evidence="3">
    <location>
        <begin position="5"/>
        <end position="316"/>
    </location>
</feature>
<comment type="caution">
    <text evidence="4">The sequence shown here is derived from an EMBL/GenBank/DDBJ whole genome shotgun (WGS) entry which is preliminary data.</text>
</comment>
<protein>
    <submittedName>
        <fullName evidence="4">FAD-dependent oxidoreductase</fullName>
    </submittedName>
</protein>